<evidence type="ECO:0000256" key="1">
    <source>
        <dbReference type="SAM" id="MobiDB-lite"/>
    </source>
</evidence>
<proteinExistence type="predicted"/>
<dbReference type="Pfam" id="PF10326">
    <property type="entry name" value="7TM_GPCR_Str"/>
    <property type="match status" value="1"/>
</dbReference>
<dbReference type="EMBL" id="UZAH01027541">
    <property type="protein sequence ID" value="VDO92591.1"/>
    <property type="molecule type" value="Genomic_DNA"/>
</dbReference>
<dbReference type="AlphaFoldDB" id="A0A183FVY6"/>
<reference evidence="3 4" key="1">
    <citation type="submission" date="2018-11" db="EMBL/GenBank/DDBJ databases">
        <authorList>
            <consortium name="Pathogen Informatics"/>
        </authorList>
    </citation>
    <scope>NUCLEOTIDE SEQUENCE [LARGE SCALE GENOMIC DNA]</scope>
</reference>
<feature type="compositionally biased region" description="Polar residues" evidence="1">
    <location>
        <begin position="154"/>
        <end position="168"/>
    </location>
</feature>
<feature type="region of interest" description="Disordered" evidence="1">
    <location>
        <begin position="139"/>
        <end position="168"/>
    </location>
</feature>
<evidence type="ECO:0000313" key="3">
    <source>
        <dbReference type="EMBL" id="VDO92591.1"/>
    </source>
</evidence>
<reference evidence="5" key="2">
    <citation type="submission" date="2019-09" db="UniProtKB">
        <authorList>
            <consortium name="WormBaseParasite"/>
        </authorList>
    </citation>
    <scope>IDENTIFICATION</scope>
</reference>
<organism evidence="4 5">
    <name type="scientific">Heligmosomoides polygyrus</name>
    <name type="common">Parasitic roundworm</name>
    <dbReference type="NCBI Taxonomy" id="6339"/>
    <lineage>
        <taxon>Eukaryota</taxon>
        <taxon>Metazoa</taxon>
        <taxon>Ecdysozoa</taxon>
        <taxon>Nematoda</taxon>
        <taxon>Chromadorea</taxon>
        <taxon>Rhabditida</taxon>
        <taxon>Rhabditina</taxon>
        <taxon>Rhabditomorpha</taxon>
        <taxon>Strongyloidea</taxon>
        <taxon>Heligmosomidae</taxon>
        <taxon>Heligmosomoides</taxon>
    </lineage>
</organism>
<keyword evidence="2" id="KW-0472">Membrane</keyword>
<feature type="transmembrane region" description="Helical" evidence="2">
    <location>
        <begin position="44"/>
        <end position="63"/>
    </location>
</feature>
<evidence type="ECO:0000256" key="2">
    <source>
        <dbReference type="SAM" id="Phobius"/>
    </source>
</evidence>
<sequence length="229" mass="25897">MAGHVEDVVFTASAIVLGFSIVINAFFIFIALTKTRHCIGVYKYLMICFAITNIMYSSVEFISRPVSHSFQPLITMFCCDQNSSSRRDSNPLLLLTGLERSTPLHHRRCLIERIAAGRARRHTCRDAEYNLRRRERTHALCMNESRPHGKTSRPDTTGTRSPSSASTCLSERYTVSSGSHFIPLSNNLDAQRQHRRLQQAGRDPSNRVVRRLFKEGDPSITHFSAGSHC</sequence>
<accession>A0A183FVY6</accession>
<gene>
    <name evidence="3" type="ORF">HPBE_LOCUS12543</name>
</gene>
<dbReference type="Proteomes" id="UP000050761">
    <property type="component" value="Unassembled WGS sequence"/>
</dbReference>
<evidence type="ECO:0000313" key="5">
    <source>
        <dbReference type="WBParaSite" id="HPBE_0001254401-mRNA-1"/>
    </source>
</evidence>
<dbReference type="InterPro" id="IPR019428">
    <property type="entry name" value="7TM_GPCR_serpentine_rcpt_Str"/>
</dbReference>
<dbReference type="OrthoDB" id="5875495at2759"/>
<evidence type="ECO:0000313" key="4">
    <source>
        <dbReference type="Proteomes" id="UP000050761"/>
    </source>
</evidence>
<keyword evidence="2" id="KW-1133">Transmembrane helix</keyword>
<dbReference type="WBParaSite" id="HPBE_0001254401-mRNA-1">
    <property type="protein sequence ID" value="HPBE_0001254401-mRNA-1"/>
    <property type="gene ID" value="HPBE_0001254401"/>
</dbReference>
<accession>A0A3P7YY71</accession>
<keyword evidence="2" id="KW-0812">Transmembrane</keyword>
<feature type="transmembrane region" description="Helical" evidence="2">
    <location>
        <begin position="12"/>
        <end position="32"/>
    </location>
</feature>
<protein>
    <submittedName>
        <fullName evidence="5">G_PROTEIN_RECEP_F1_2 domain-containing protein</fullName>
    </submittedName>
</protein>
<name>A0A183FVY6_HELPZ</name>
<keyword evidence="4" id="KW-1185">Reference proteome</keyword>